<dbReference type="Proteomes" id="UP001152592">
    <property type="component" value="Unassembled WGS sequence"/>
</dbReference>
<evidence type="ECO:0000256" key="8">
    <source>
        <dbReference type="PIRSR" id="PIRSR602401-1"/>
    </source>
</evidence>
<proteinExistence type="inferred from homology"/>
<dbReference type="Gene3D" id="1.10.630.10">
    <property type="entry name" value="Cytochrome P450"/>
    <property type="match status" value="1"/>
</dbReference>
<comment type="caution">
    <text evidence="11">The sequence shown here is derived from an EMBL/GenBank/DDBJ whole genome shotgun (WGS) entry which is preliminary data.</text>
</comment>
<dbReference type="InterPro" id="IPR017972">
    <property type="entry name" value="Cyt_P450_CS"/>
</dbReference>
<evidence type="ECO:0000256" key="2">
    <source>
        <dbReference type="ARBA" id="ARBA00010617"/>
    </source>
</evidence>
<dbReference type="GO" id="GO:0005506">
    <property type="term" value="F:iron ion binding"/>
    <property type="evidence" value="ECO:0007669"/>
    <property type="project" value="InterPro"/>
</dbReference>
<evidence type="ECO:0008006" key="13">
    <source>
        <dbReference type="Google" id="ProtNLM"/>
    </source>
</evidence>
<evidence type="ECO:0000256" key="7">
    <source>
        <dbReference type="ARBA" id="ARBA00023033"/>
    </source>
</evidence>
<keyword evidence="3 8" id="KW-0349">Heme</keyword>
<dbReference type="PANTHER" id="PTHR46300:SF1">
    <property type="entry name" value="P450, PUTATIVE (EUROFUNG)-RELATED"/>
    <property type="match status" value="1"/>
</dbReference>
<evidence type="ECO:0000256" key="4">
    <source>
        <dbReference type="ARBA" id="ARBA00022723"/>
    </source>
</evidence>
<name>A0A9W4NN36_9EURO</name>
<dbReference type="PRINTS" id="PR00463">
    <property type="entry name" value="EP450I"/>
</dbReference>
<dbReference type="PANTHER" id="PTHR46300">
    <property type="entry name" value="P450, PUTATIVE (EUROFUNG)-RELATED-RELATED"/>
    <property type="match status" value="1"/>
</dbReference>
<dbReference type="GO" id="GO:0004497">
    <property type="term" value="F:monooxygenase activity"/>
    <property type="evidence" value="ECO:0007669"/>
    <property type="project" value="UniProtKB-KW"/>
</dbReference>
<dbReference type="InterPro" id="IPR036396">
    <property type="entry name" value="Cyt_P450_sf"/>
</dbReference>
<evidence type="ECO:0000256" key="3">
    <source>
        <dbReference type="ARBA" id="ARBA00022617"/>
    </source>
</evidence>
<sequence>MIFAILVVVILVAFCVFHAEYQHRNGIYPPGPRPLPFIGNLHQIPRTDQWRKFKKWHEIYGPVISVYLGQQRVIILGSHDCVRKLLINRGVLYSSRPEYYSEGVGSHFHNVALPYGRQWRRQREILNSFLSPRHCKSYRILQDLESKQLINDLLSTNDFSKCFHRFAASLTFSLAYGKRMQRGDELEIEEIDGVMRNILEQVKLPAVAFPVLDLVPDMFAPWKRRARGLFESQRRIFMANLDSALCRTHWSWSKSVMNAKSAKDCDMTELAYVIGVNYEAGSDTTAFVLETFVLASLLHKNAVTTAQAEVDSVTGLRMPGWDDLPRLPYVNAFINEVLRWRPVVPGGLHHAVTEDDYYLGFKIPKGTPVIPNHWSLELDETHFPDPETFEPKRWIENPDLPSSAFGFGRRICPGKPMARNSLAVIVARMLWAFHFDPVYDHGEKNEVDSWSMTQGISSRPKPFKVSLVPRSLAHQEVIRYQWKISEKGDEGLMAQVESGIAENRAADACI</sequence>
<dbReference type="InterPro" id="IPR001128">
    <property type="entry name" value="Cyt_P450"/>
</dbReference>
<dbReference type="EMBL" id="CAJVPD010000249">
    <property type="protein sequence ID" value="CAG8396178.1"/>
    <property type="molecule type" value="Genomic_DNA"/>
</dbReference>
<keyword evidence="6 8" id="KW-0408">Iron</keyword>
<accession>A0A9W4NN36</accession>
<dbReference type="GO" id="GO:0016705">
    <property type="term" value="F:oxidoreductase activity, acting on paired donors, with incorporation or reduction of molecular oxygen"/>
    <property type="evidence" value="ECO:0007669"/>
    <property type="project" value="InterPro"/>
</dbReference>
<dbReference type="AlphaFoldDB" id="A0A9W4NN36"/>
<evidence type="ECO:0000313" key="12">
    <source>
        <dbReference type="Proteomes" id="UP001152592"/>
    </source>
</evidence>
<feature type="chain" id="PRO_5040957930" description="Cytochrome P450" evidence="10">
    <location>
        <begin position="20"/>
        <end position="510"/>
    </location>
</feature>
<organism evidence="11 12">
    <name type="scientific">Penicillium salamii</name>
    <dbReference type="NCBI Taxonomy" id="1612424"/>
    <lineage>
        <taxon>Eukaryota</taxon>
        <taxon>Fungi</taxon>
        <taxon>Dikarya</taxon>
        <taxon>Ascomycota</taxon>
        <taxon>Pezizomycotina</taxon>
        <taxon>Eurotiomycetes</taxon>
        <taxon>Eurotiomycetidae</taxon>
        <taxon>Eurotiales</taxon>
        <taxon>Aspergillaceae</taxon>
        <taxon>Penicillium</taxon>
    </lineage>
</organism>
<evidence type="ECO:0000256" key="6">
    <source>
        <dbReference type="ARBA" id="ARBA00023004"/>
    </source>
</evidence>
<evidence type="ECO:0000256" key="5">
    <source>
        <dbReference type="ARBA" id="ARBA00023002"/>
    </source>
</evidence>
<dbReference type="SUPFAM" id="SSF48264">
    <property type="entry name" value="Cytochrome P450"/>
    <property type="match status" value="1"/>
</dbReference>
<dbReference type="InterPro" id="IPR050364">
    <property type="entry name" value="Cytochrome_P450_fung"/>
</dbReference>
<evidence type="ECO:0000256" key="9">
    <source>
        <dbReference type="RuleBase" id="RU000461"/>
    </source>
</evidence>
<dbReference type="Pfam" id="PF00067">
    <property type="entry name" value="p450"/>
    <property type="match status" value="1"/>
</dbReference>
<dbReference type="PRINTS" id="PR00385">
    <property type="entry name" value="P450"/>
</dbReference>
<keyword evidence="7 9" id="KW-0503">Monooxygenase</keyword>
<dbReference type="GO" id="GO:0020037">
    <property type="term" value="F:heme binding"/>
    <property type="evidence" value="ECO:0007669"/>
    <property type="project" value="InterPro"/>
</dbReference>
<reference evidence="11" key="1">
    <citation type="submission" date="2021-07" db="EMBL/GenBank/DDBJ databases">
        <authorList>
            <person name="Branca A.L. A."/>
        </authorList>
    </citation>
    <scope>NUCLEOTIDE SEQUENCE</scope>
</reference>
<feature type="signal peptide" evidence="10">
    <location>
        <begin position="1"/>
        <end position="19"/>
    </location>
</feature>
<protein>
    <recommendedName>
        <fullName evidence="13">Cytochrome P450</fullName>
    </recommendedName>
</protein>
<evidence type="ECO:0000256" key="1">
    <source>
        <dbReference type="ARBA" id="ARBA00001971"/>
    </source>
</evidence>
<dbReference type="OrthoDB" id="121380at2759"/>
<comment type="similarity">
    <text evidence="2 9">Belongs to the cytochrome P450 family.</text>
</comment>
<feature type="binding site" description="axial binding residue" evidence="8">
    <location>
        <position position="412"/>
    </location>
    <ligand>
        <name>heme</name>
        <dbReference type="ChEBI" id="CHEBI:30413"/>
    </ligand>
    <ligandPart>
        <name>Fe</name>
        <dbReference type="ChEBI" id="CHEBI:18248"/>
    </ligandPart>
</feature>
<gene>
    <name evidence="11" type="ORF">PSALAMII_LOCUS7185</name>
</gene>
<dbReference type="GO" id="GO:0043386">
    <property type="term" value="P:mycotoxin biosynthetic process"/>
    <property type="evidence" value="ECO:0007669"/>
    <property type="project" value="UniProtKB-ARBA"/>
</dbReference>
<comment type="cofactor">
    <cofactor evidence="1 8">
        <name>heme</name>
        <dbReference type="ChEBI" id="CHEBI:30413"/>
    </cofactor>
</comment>
<keyword evidence="5 9" id="KW-0560">Oxidoreductase</keyword>
<dbReference type="PROSITE" id="PS00086">
    <property type="entry name" value="CYTOCHROME_P450"/>
    <property type="match status" value="1"/>
</dbReference>
<keyword evidence="4 8" id="KW-0479">Metal-binding</keyword>
<dbReference type="CDD" id="cd11065">
    <property type="entry name" value="CYP64-like"/>
    <property type="match status" value="1"/>
</dbReference>
<evidence type="ECO:0000313" key="11">
    <source>
        <dbReference type="EMBL" id="CAG8396178.1"/>
    </source>
</evidence>
<dbReference type="InterPro" id="IPR002401">
    <property type="entry name" value="Cyt_P450_E_grp-I"/>
</dbReference>
<evidence type="ECO:0000256" key="10">
    <source>
        <dbReference type="SAM" id="SignalP"/>
    </source>
</evidence>
<keyword evidence="10" id="KW-0732">Signal</keyword>